<keyword evidence="1" id="KW-0732">Signal</keyword>
<dbReference type="Proteomes" id="UP000471381">
    <property type="component" value="Unassembled WGS sequence"/>
</dbReference>
<evidence type="ECO:0000313" key="2">
    <source>
        <dbReference type="EMBL" id="NDW14913.1"/>
    </source>
</evidence>
<evidence type="ECO:0000256" key="1">
    <source>
        <dbReference type="SAM" id="SignalP"/>
    </source>
</evidence>
<dbReference type="RefSeq" id="WP_163105477.1">
    <property type="nucleotide sequence ID" value="NZ_JAAAWO010000003.1"/>
</dbReference>
<feature type="signal peptide" evidence="1">
    <location>
        <begin position="1"/>
        <end position="23"/>
    </location>
</feature>
<name>A0A6N9TCA4_9ALTE</name>
<feature type="chain" id="PRO_5026977898" evidence="1">
    <location>
        <begin position="24"/>
        <end position="190"/>
    </location>
</feature>
<organism evidence="2 3">
    <name type="scientific">Alteromonas genovensis</name>
    <dbReference type="NCBI Taxonomy" id="471225"/>
    <lineage>
        <taxon>Bacteria</taxon>
        <taxon>Pseudomonadati</taxon>
        <taxon>Pseudomonadota</taxon>
        <taxon>Gammaproteobacteria</taxon>
        <taxon>Alteromonadales</taxon>
        <taxon>Alteromonadaceae</taxon>
        <taxon>Alteromonas/Salinimonas group</taxon>
        <taxon>Alteromonas</taxon>
    </lineage>
</organism>
<sequence length="190" mass="19386">MRNSALLSLFVSALLLLSPISHAQESSVAPGTKVRGLLVSEVEAGKELSAASSEVSSTVLSEGLYFDATGRTYLEQNRSSYESMVTLLNENASGFEITIAGLETMPEIPAQVVTIAMIFFPESADEIYSIASQMGMLSEDDALLAAINAGIDPTTLTATAAGANGNDFSPLGVGTGAAGAGGGDTTVSAN</sequence>
<gene>
    <name evidence="2" type="ORF">GTQ48_05135</name>
</gene>
<comment type="caution">
    <text evidence="2">The sequence shown here is derived from an EMBL/GenBank/DDBJ whole genome shotgun (WGS) entry which is preliminary data.</text>
</comment>
<protein>
    <submittedName>
        <fullName evidence="2">Uncharacterized protein</fullName>
    </submittedName>
</protein>
<evidence type="ECO:0000313" key="3">
    <source>
        <dbReference type="Proteomes" id="UP000471381"/>
    </source>
</evidence>
<accession>A0A6N9TCA4</accession>
<keyword evidence="3" id="KW-1185">Reference proteome</keyword>
<proteinExistence type="predicted"/>
<reference evidence="2 3" key="1">
    <citation type="submission" date="2020-01" db="EMBL/GenBank/DDBJ databases">
        <title>Genomes of bacteria type strains.</title>
        <authorList>
            <person name="Chen J."/>
            <person name="Zhu S."/>
            <person name="Yang J."/>
        </authorList>
    </citation>
    <scope>NUCLEOTIDE SEQUENCE [LARGE SCALE GENOMIC DNA]</scope>
    <source>
        <strain evidence="2 3">LMG 24078</strain>
    </source>
</reference>
<dbReference type="EMBL" id="JAAAWO010000003">
    <property type="protein sequence ID" value="NDW14913.1"/>
    <property type="molecule type" value="Genomic_DNA"/>
</dbReference>
<dbReference type="AlphaFoldDB" id="A0A6N9TCA4"/>